<keyword evidence="4" id="KW-1185">Reference proteome</keyword>
<keyword evidence="2" id="KW-0812">Transmembrane</keyword>
<dbReference type="Pfam" id="PF10935">
    <property type="entry name" value="DUF2637"/>
    <property type="match status" value="1"/>
</dbReference>
<accession>A0A117RN73</accession>
<feature type="region of interest" description="Disordered" evidence="1">
    <location>
        <begin position="197"/>
        <end position="217"/>
    </location>
</feature>
<evidence type="ECO:0000256" key="2">
    <source>
        <dbReference type="SAM" id="Phobius"/>
    </source>
</evidence>
<feature type="transmembrane region" description="Helical" evidence="2">
    <location>
        <begin position="60"/>
        <end position="80"/>
    </location>
</feature>
<dbReference type="AlphaFoldDB" id="A0A117RN73"/>
<feature type="region of interest" description="Disordered" evidence="1">
    <location>
        <begin position="233"/>
        <end position="258"/>
    </location>
</feature>
<organism evidence="3 4">
    <name type="scientific">Streptomyces caeruleatus</name>
    <dbReference type="NCBI Taxonomy" id="661399"/>
    <lineage>
        <taxon>Bacteria</taxon>
        <taxon>Bacillati</taxon>
        <taxon>Actinomycetota</taxon>
        <taxon>Actinomycetes</taxon>
        <taxon>Kitasatosporales</taxon>
        <taxon>Streptomycetaceae</taxon>
        <taxon>Streptomyces</taxon>
    </lineage>
</organism>
<comment type="caution">
    <text evidence="3">The sequence shown here is derived from an EMBL/GenBank/DDBJ whole genome shotgun (WGS) entry which is preliminary data.</text>
</comment>
<name>A0A117RN73_9ACTN</name>
<proteinExistence type="predicted"/>
<evidence type="ECO:0000256" key="1">
    <source>
        <dbReference type="SAM" id="MobiDB-lite"/>
    </source>
</evidence>
<evidence type="ECO:0000313" key="3">
    <source>
        <dbReference type="EMBL" id="KUO00066.1"/>
    </source>
</evidence>
<reference evidence="3 4" key="1">
    <citation type="submission" date="2015-10" db="EMBL/GenBank/DDBJ databases">
        <title>Draft genome sequence of Streptomyces caeruleatus NRRL B-24802, type strain for the species Streptomyces caeruleatus.</title>
        <authorList>
            <person name="Ruckert C."/>
            <person name="Winkler A."/>
            <person name="Kalinowski J."/>
            <person name="Kampfer P."/>
            <person name="Glaeser S."/>
        </authorList>
    </citation>
    <scope>NUCLEOTIDE SEQUENCE [LARGE SCALE GENOMIC DNA]</scope>
    <source>
        <strain evidence="3 4">NRRL B-24802</strain>
    </source>
</reference>
<sequence length="376" mass="39476">MSHAHILPTDAESQTAGSLRPMTAWDRTAIVLLGSAGFAFSYDALRQIAVAIHARESLSYLFPVFVDGFIAYGVRAIVLLRNRHFGARLYAWVLFLAATGASLGANALHAITLNHGPQAGRSALHLSDSVVGVLSTLAPLALAGSVHLYILMARTAEHTVRDRADDGPGPVRGNVRPEHDDAHWTTAVRLVPEVQAPEAQGDGTGPSAPDGPTGIRVDLHKHGLPLADTAHLAPDELPGLAPSPVSADGSGEARDESDGQLLHVADQESATPCATVTPYPAAAPVRVSADGETPPVPDGIESPQDRKAEDSWLDDVMPIARAAASQVGRISRDALKEHIRAHTELGNDRMGVVLARLKEEEKAAAKEAAAASSAPQ</sequence>
<gene>
    <name evidence="3" type="ORF">AQJ67_24715</name>
</gene>
<feature type="transmembrane region" description="Helical" evidence="2">
    <location>
        <begin position="29"/>
        <end position="54"/>
    </location>
</feature>
<keyword evidence="2" id="KW-0472">Membrane</keyword>
<keyword evidence="2" id="KW-1133">Transmembrane helix</keyword>
<feature type="transmembrane region" description="Helical" evidence="2">
    <location>
        <begin position="131"/>
        <end position="151"/>
    </location>
</feature>
<dbReference type="STRING" id="661399.AQJ67_24715"/>
<dbReference type="InterPro" id="IPR021235">
    <property type="entry name" value="DUF2637"/>
</dbReference>
<feature type="region of interest" description="Disordered" evidence="1">
    <location>
        <begin position="288"/>
        <end position="307"/>
    </location>
</feature>
<dbReference type="EMBL" id="LMWY01000029">
    <property type="protein sequence ID" value="KUO00066.1"/>
    <property type="molecule type" value="Genomic_DNA"/>
</dbReference>
<feature type="transmembrane region" description="Helical" evidence="2">
    <location>
        <begin position="89"/>
        <end position="111"/>
    </location>
</feature>
<dbReference type="Proteomes" id="UP000053429">
    <property type="component" value="Unassembled WGS sequence"/>
</dbReference>
<protein>
    <recommendedName>
        <fullName evidence="5">DUF2637 domain-containing protein</fullName>
    </recommendedName>
</protein>
<evidence type="ECO:0000313" key="4">
    <source>
        <dbReference type="Proteomes" id="UP000053429"/>
    </source>
</evidence>
<evidence type="ECO:0008006" key="5">
    <source>
        <dbReference type="Google" id="ProtNLM"/>
    </source>
</evidence>